<comment type="catalytic activity">
    <reaction evidence="9">
        <text>L-seryl-[protein] + ATP = O-phospho-L-seryl-[protein] + ADP + H(+)</text>
        <dbReference type="Rhea" id="RHEA:17989"/>
        <dbReference type="Rhea" id="RHEA-COMP:9863"/>
        <dbReference type="Rhea" id="RHEA-COMP:11604"/>
        <dbReference type="ChEBI" id="CHEBI:15378"/>
        <dbReference type="ChEBI" id="CHEBI:29999"/>
        <dbReference type="ChEBI" id="CHEBI:30616"/>
        <dbReference type="ChEBI" id="CHEBI:83421"/>
        <dbReference type="ChEBI" id="CHEBI:456216"/>
        <dbReference type="EC" id="2.7.11.1"/>
    </reaction>
</comment>
<keyword evidence="4" id="KW-0547">Nucleotide-binding</keyword>
<dbReference type="GO" id="GO:0005525">
    <property type="term" value="F:GTP binding"/>
    <property type="evidence" value="ECO:0007669"/>
    <property type="project" value="UniProtKB-KW"/>
</dbReference>
<accession>A0AAJ1QVD3</accession>
<dbReference type="GO" id="GO:0005524">
    <property type="term" value="F:ATP binding"/>
    <property type="evidence" value="ECO:0007669"/>
    <property type="project" value="UniProtKB-KW"/>
</dbReference>
<dbReference type="GO" id="GO:0016301">
    <property type="term" value="F:kinase activity"/>
    <property type="evidence" value="ECO:0007669"/>
    <property type="project" value="UniProtKB-KW"/>
</dbReference>
<evidence type="ECO:0000256" key="4">
    <source>
        <dbReference type="ARBA" id="ARBA00022741"/>
    </source>
</evidence>
<dbReference type="Pfam" id="PF16095">
    <property type="entry name" value="COR-A"/>
    <property type="match status" value="1"/>
</dbReference>
<evidence type="ECO:0000256" key="1">
    <source>
        <dbReference type="ARBA" id="ARBA00012513"/>
    </source>
</evidence>
<evidence type="ECO:0000313" key="11">
    <source>
        <dbReference type="EMBL" id="MDN3618742.1"/>
    </source>
</evidence>
<evidence type="ECO:0000256" key="2">
    <source>
        <dbReference type="ARBA" id="ARBA00022679"/>
    </source>
</evidence>
<keyword evidence="3" id="KW-0677">Repeat</keyword>
<evidence type="ECO:0000256" key="6">
    <source>
        <dbReference type="ARBA" id="ARBA00022840"/>
    </source>
</evidence>
<comment type="caution">
    <text evidence="11">The sequence shown here is derived from an EMBL/GenBank/DDBJ whole genome shotgun (WGS) entry which is preliminary data.</text>
</comment>
<dbReference type="InterPro" id="IPR057263">
    <property type="entry name" value="COR-B"/>
</dbReference>
<dbReference type="PROSITE" id="PS51424">
    <property type="entry name" value="ROC"/>
    <property type="match status" value="1"/>
</dbReference>
<dbReference type="Gene3D" id="1.10.10.2200">
    <property type="match status" value="1"/>
</dbReference>
<dbReference type="Gene3D" id="3.40.50.300">
    <property type="entry name" value="P-loop containing nucleotide triphosphate hydrolases"/>
    <property type="match status" value="1"/>
</dbReference>
<dbReference type="InterPro" id="IPR036388">
    <property type="entry name" value="WH-like_DNA-bd_sf"/>
</dbReference>
<dbReference type="SMART" id="SM00175">
    <property type="entry name" value="RAB"/>
    <property type="match status" value="1"/>
</dbReference>
<dbReference type="EMBL" id="JAUFQH010000004">
    <property type="protein sequence ID" value="MDN3618742.1"/>
    <property type="molecule type" value="Genomic_DNA"/>
</dbReference>
<feature type="domain" description="Roc" evidence="10">
    <location>
        <begin position="1"/>
        <end position="157"/>
    </location>
</feature>
<dbReference type="InterPro" id="IPR020859">
    <property type="entry name" value="ROC"/>
</dbReference>
<organism evidence="11 12">
    <name type="scientific">Polaribacter sejongensis</name>
    <dbReference type="NCBI Taxonomy" id="985043"/>
    <lineage>
        <taxon>Bacteria</taxon>
        <taxon>Pseudomonadati</taxon>
        <taxon>Bacteroidota</taxon>
        <taxon>Flavobacteriia</taxon>
        <taxon>Flavobacteriales</taxon>
        <taxon>Flavobacteriaceae</taxon>
    </lineage>
</organism>
<evidence type="ECO:0000256" key="8">
    <source>
        <dbReference type="ARBA" id="ARBA00047899"/>
    </source>
</evidence>
<dbReference type="Proteomes" id="UP001228636">
    <property type="component" value="Unassembled WGS sequence"/>
</dbReference>
<proteinExistence type="predicted"/>
<dbReference type="NCBIfam" id="TIGR00231">
    <property type="entry name" value="small_GTP"/>
    <property type="match status" value="1"/>
</dbReference>
<dbReference type="Pfam" id="PF08477">
    <property type="entry name" value="Roc"/>
    <property type="match status" value="1"/>
</dbReference>
<dbReference type="EC" id="2.7.11.1" evidence="1"/>
<keyword evidence="2" id="KW-0808">Transferase</keyword>
<dbReference type="InterPro" id="IPR027417">
    <property type="entry name" value="P-loop_NTPase"/>
</dbReference>
<protein>
    <recommendedName>
        <fullName evidence="1">non-specific serine/threonine protein kinase</fullName>
        <ecNumber evidence="1">2.7.11.1</ecNumber>
    </recommendedName>
</protein>
<reference evidence="11 12" key="1">
    <citation type="journal article" date="2014" name="Int. J. Syst. Evol. Microbiol.">
        <title>Complete genome sequence of Corynebacterium casei LMG S-19264T (=DSM 44701T), isolated from a smear-ripened cheese.</title>
        <authorList>
            <consortium name="US DOE Joint Genome Institute (JGI-PGF)"/>
            <person name="Walter F."/>
            <person name="Albersmeier A."/>
            <person name="Kalinowski J."/>
            <person name="Ruckert C."/>
        </authorList>
    </citation>
    <scope>NUCLEOTIDE SEQUENCE [LARGE SCALE GENOMIC DNA]</scope>
    <source>
        <strain evidence="11 12">CECT 8670</strain>
    </source>
</reference>
<dbReference type="InterPro" id="IPR050227">
    <property type="entry name" value="Rab"/>
</dbReference>
<dbReference type="PROSITE" id="PS00018">
    <property type="entry name" value="EF_HAND_1"/>
    <property type="match status" value="1"/>
</dbReference>
<evidence type="ECO:0000256" key="5">
    <source>
        <dbReference type="ARBA" id="ARBA00022777"/>
    </source>
</evidence>
<dbReference type="Gene3D" id="3.30.310.200">
    <property type="match status" value="1"/>
</dbReference>
<dbReference type="InterPro" id="IPR032171">
    <property type="entry name" value="COR-A"/>
</dbReference>
<keyword evidence="7" id="KW-0342">GTP-binding</keyword>
<evidence type="ECO:0000313" key="12">
    <source>
        <dbReference type="Proteomes" id="UP001228636"/>
    </source>
</evidence>
<evidence type="ECO:0000256" key="9">
    <source>
        <dbReference type="ARBA" id="ARBA00048679"/>
    </source>
</evidence>
<dbReference type="InterPro" id="IPR018247">
    <property type="entry name" value="EF_Hand_1_Ca_BS"/>
</dbReference>
<dbReference type="AlphaFoldDB" id="A0AAJ1QVD3"/>
<dbReference type="InterPro" id="IPR005225">
    <property type="entry name" value="Small_GTP-bd"/>
</dbReference>
<evidence type="ECO:0000256" key="7">
    <source>
        <dbReference type="ARBA" id="ARBA00023134"/>
    </source>
</evidence>
<dbReference type="SUPFAM" id="SSF52540">
    <property type="entry name" value="P-loop containing nucleoside triphosphate hydrolases"/>
    <property type="match status" value="1"/>
</dbReference>
<dbReference type="Gene3D" id="1.10.10.10">
    <property type="entry name" value="Winged helix-like DNA-binding domain superfamily/Winged helix DNA-binding domain"/>
    <property type="match status" value="1"/>
</dbReference>
<sequence>MVVGDGSAGKSSLIERILYDTFEQGKSQTNGVFIEHWQLQHEDKRQLMFHIWDFGGQEIQHAVHKFFFTEGCLYMLVLDNRKEEEPEYWLQQIESLGGKAPVFVIFNKQDDNATEIADRKFLKEKYPNIIGFHNTSCKTGTGIEDLKIELKRNVVKLQTVDEQFPNNWFKIKKEIEKCTSGEQHYLNYNSFSKICNDNNAPREETQKLLLKYFTTIGAVTWFGETYLNFLHVLSPKWITQGVYKIITSKKTAELFGIININHFKELLCPLTESDYTYDEEHYGYILSMMKKFDLCYTPDDKTLLIPSAFGKVPKVEYSDFRGEEVRTYILQFKDYMPLALIHRFTAKKLPQAYDNNYWYSGIVLCDSKSESLAMVQADKEAKRIYVRIKGKEKLGMWEHIRRELHEITASYAKIAYNELVALDNNSENTVTYDDLISHISAEKSLYFHPKLQRDFNVGYLIGMFESKELTLDKFKTDEFEVIDHKFKNTSSPPPVVVNILNNNSPTVNTQINTEINIDIDINVVNNISSSIKGDADYLLEELGDSNSPLYNALKKVINFADDAKSARNSGDVIEKGWGRKLKSVLKTLGGAKEHRRRWRVSKKHTARSTRLINTI</sequence>
<keyword evidence="6" id="KW-0067">ATP-binding</keyword>
<dbReference type="RefSeq" id="WP_261974068.1">
    <property type="nucleotide sequence ID" value="NZ_CP103460.1"/>
</dbReference>
<gene>
    <name evidence="11" type="ORF">QWY81_04650</name>
</gene>
<evidence type="ECO:0000256" key="3">
    <source>
        <dbReference type="ARBA" id="ARBA00022737"/>
    </source>
</evidence>
<comment type="catalytic activity">
    <reaction evidence="8">
        <text>L-threonyl-[protein] + ATP = O-phospho-L-threonyl-[protein] + ADP + H(+)</text>
        <dbReference type="Rhea" id="RHEA:46608"/>
        <dbReference type="Rhea" id="RHEA-COMP:11060"/>
        <dbReference type="Rhea" id="RHEA-COMP:11605"/>
        <dbReference type="ChEBI" id="CHEBI:15378"/>
        <dbReference type="ChEBI" id="CHEBI:30013"/>
        <dbReference type="ChEBI" id="CHEBI:30616"/>
        <dbReference type="ChEBI" id="CHEBI:61977"/>
        <dbReference type="ChEBI" id="CHEBI:456216"/>
        <dbReference type="EC" id="2.7.11.1"/>
    </reaction>
</comment>
<dbReference type="Pfam" id="PF25497">
    <property type="entry name" value="COR-B"/>
    <property type="match status" value="1"/>
</dbReference>
<evidence type="ECO:0000259" key="10">
    <source>
        <dbReference type="PROSITE" id="PS51424"/>
    </source>
</evidence>
<dbReference type="PANTHER" id="PTHR47977">
    <property type="entry name" value="RAS-RELATED PROTEIN RAB"/>
    <property type="match status" value="1"/>
</dbReference>
<name>A0AAJ1QVD3_9FLAO</name>
<keyword evidence="5" id="KW-0418">Kinase</keyword>